<comment type="caution">
    <text evidence="1">The sequence shown here is derived from an EMBL/GenBank/DDBJ whole genome shotgun (WGS) entry which is preliminary data.</text>
</comment>
<evidence type="ECO:0000313" key="2">
    <source>
        <dbReference type="Proteomes" id="UP001576780"/>
    </source>
</evidence>
<protein>
    <submittedName>
        <fullName evidence="1">Peptidoglycan-binding protein</fullName>
    </submittedName>
</protein>
<name>A0ABV4WQZ6_9CYAN</name>
<dbReference type="Proteomes" id="UP001576780">
    <property type="component" value="Unassembled WGS sequence"/>
</dbReference>
<accession>A0ABV4WQZ6</accession>
<evidence type="ECO:0000313" key="1">
    <source>
        <dbReference type="EMBL" id="MFB2837302.1"/>
    </source>
</evidence>
<dbReference type="InterPro" id="IPR036365">
    <property type="entry name" value="PGBD-like_sf"/>
</dbReference>
<dbReference type="EMBL" id="JBHFNT010000203">
    <property type="protein sequence ID" value="MFB2837302.1"/>
    <property type="molecule type" value="Genomic_DNA"/>
</dbReference>
<reference evidence="1 2" key="1">
    <citation type="submission" date="2024-09" db="EMBL/GenBank/DDBJ databases">
        <title>Floridaenema gen nov. (Aerosakkonemataceae, Aerosakkonematales ord. nov., Cyanobacteria) from benthic tropical and subtropical fresh waters, with the description of four new species.</title>
        <authorList>
            <person name="Moretto J.A."/>
            <person name="Berthold D.E."/>
            <person name="Lefler F.W."/>
            <person name="Huang I.-S."/>
            <person name="Laughinghouse H. IV."/>
        </authorList>
    </citation>
    <scope>NUCLEOTIDE SEQUENCE [LARGE SCALE GENOMIC DNA]</scope>
    <source>
        <strain evidence="1 2">BLCC-F167</strain>
    </source>
</reference>
<sequence>MLLTELAPNSTISFEALAKDTELAKQVQTNLIRLGLLDPPADGEFGRFSLQALKKLQSLLKISESGLGVQTGKALSEIKEAIPLKLGNDLASRIVKYMLAKNYFVSLGEKYYNIVYLEGANADGTLNDDTPNQWNDRRMVIEIASGIPQIVGNWKATTEPGDYYTQHPMNPQGAARIAFGQYKAWQVGTHGNSEPHEALVQVAKIKVCRDRNKDGFRTGDPIDEGLFGVNQHWGYDMEVVGRASAGCLVGQSRDRHRDFMALIKQDSRHQLNNNYVFLTTVIPGDDLAKAFPA</sequence>
<dbReference type="SUPFAM" id="SSF47090">
    <property type="entry name" value="PGBD-like"/>
    <property type="match status" value="1"/>
</dbReference>
<keyword evidence="2" id="KW-1185">Reference proteome</keyword>
<proteinExistence type="predicted"/>
<organism evidence="1 2">
    <name type="scientific">Floridaenema evergladense BLCC-F167</name>
    <dbReference type="NCBI Taxonomy" id="3153639"/>
    <lineage>
        <taxon>Bacteria</taxon>
        <taxon>Bacillati</taxon>
        <taxon>Cyanobacteriota</taxon>
        <taxon>Cyanophyceae</taxon>
        <taxon>Oscillatoriophycideae</taxon>
        <taxon>Aerosakkonematales</taxon>
        <taxon>Aerosakkonemataceae</taxon>
        <taxon>Floridanema</taxon>
        <taxon>Floridanema evergladense</taxon>
    </lineage>
</organism>
<gene>
    <name evidence="1" type="ORF">ACE1CA_22475</name>
</gene>
<dbReference type="RefSeq" id="WP_413279654.1">
    <property type="nucleotide sequence ID" value="NZ_JBHFNT010000203.1"/>
</dbReference>